<dbReference type="InterPro" id="IPR020568">
    <property type="entry name" value="Ribosomal_Su5_D2-typ_SF"/>
</dbReference>
<dbReference type="PANTHER" id="PTHR11953">
    <property type="entry name" value="EXOSOME COMPLEX COMPONENT"/>
    <property type="match status" value="1"/>
</dbReference>
<dbReference type="Pfam" id="PF01138">
    <property type="entry name" value="RNase_PH"/>
    <property type="match status" value="1"/>
</dbReference>
<keyword evidence="6" id="KW-0271">Exosome</keyword>
<evidence type="ECO:0000256" key="8">
    <source>
        <dbReference type="ARBA" id="ARBA00023242"/>
    </source>
</evidence>
<evidence type="ECO:0000256" key="5">
    <source>
        <dbReference type="ARBA" id="ARBA00022552"/>
    </source>
</evidence>
<dbReference type="Gene3D" id="3.30.230.70">
    <property type="entry name" value="GHMP Kinase, N-terminal domain"/>
    <property type="match status" value="1"/>
</dbReference>
<feature type="domain" description="Exoribonuclease phosphorolytic" evidence="9">
    <location>
        <begin position="35"/>
        <end position="169"/>
    </location>
</feature>
<dbReference type="GO" id="GO:0005730">
    <property type="term" value="C:nucleolus"/>
    <property type="evidence" value="ECO:0007669"/>
    <property type="project" value="UniProtKB-ARBA"/>
</dbReference>
<dbReference type="GeneID" id="34520843"/>
<evidence type="ECO:0000256" key="6">
    <source>
        <dbReference type="ARBA" id="ARBA00022835"/>
    </source>
</evidence>
<protein>
    <recommendedName>
        <fullName evidence="9">Exoribonuclease phosphorolytic domain-containing protein</fullName>
    </recommendedName>
</protein>
<dbReference type="GO" id="GO:0071038">
    <property type="term" value="P:TRAMP-dependent tRNA surveillance pathway"/>
    <property type="evidence" value="ECO:0007669"/>
    <property type="project" value="UniProtKB-ARBA"/>
</dbReference>
<dbReference type="AlphaFoldDB" id="W6MLT2"/>
<name>W6MLT2_9ASCO</name>
<sequence>MNIIDRRRLLGPPNAVPVKFVAETQEKDQTTQAPKELFMERGLVANSNGSACLESRGLVIQAIVYGPRPVQPNFTPSATQGSELMSRATFNVEFEMSPLVSGFATLDTQKLAVCVRDVFLASLLLDSYPKSTIDVHVQCLSLPQGVPEDEVLAMATNCISVALVDSGLEMRDVPVSVANDGVVLTVLNYQNDEIVGLVVGRSVEGLASRLEGLKEESRGVRREIDTFLMK</sequence>
<dbReference type="GO" id="GO:0003723">
    <property type="term" value="F:RNA binding"/>
    <property type="evidence" value="ECO:0007669"/>
    <property type="project" value="UniProtKB-KW"/>
</dbReference>
<dbReference type="InterPro" id="IPR001247">
    <property type="entry name" value="ExoRNase_PH_dom1"/>
</dbReference>
<dbReference type="HOGENOM" id="CLU_078569_0_0_1"/>
<reference evidence="10" key="1">
    <citation type="submission" date="2013-12" db="EMBL/GenBank/DDBJ databases">
        <authorList>
            <person name="Genoscope - CEA"/>
        </authorList>
    </citation>
    <scope>NUCLEOTIDE SEQUENCE</scope>
    <source>
        <strain evidence="10">CBS 1993</strain>
    </source>
</reference>
<keyword evidence="8" id="KW-0539">Nucleus</keyword>
<evidence type="ECO:0000313" key="11">
    <source>
        <dbReference type="Proteomes" id="UP000019384"/>
    </source>
</evidence>
<evidence type="ECO:0000259" key="9">
    <source>
        <dbReference type="Pfam" id="PF01138"/>
    </source>
</evidence>
<dbReference type="InterPro" id="IPR027408">
    <property type="entry name" value="PNPase/RNase_PH_dom_sf"/>
</dbReference>
<dbReference type="GO" id="GO:0071028">
    <property type="term" value="P:nuclear mRNA surveillance"/>
    <property type="evidence" value="ECO:0007669"/>
    <property type="project" value="TreeGrafter"/>
</dbReference>
<keyword evidence="5" id="KW-0698">rRNA processing</keyword>
<keyword evidence="7" id="KW-0694">RNA-binding</keyword>
<dbReference type="GO" id="GO:0071051">
    <property type="term" value="P:poly(A)-dependent snoRNA 3'-end processing"/>
    <property type="evidence" value="ECO:0007669"/>
    <property type="project" value="TreeGrafter"/>
</dbReference>
<dbReference type="STRING" id="1382522.W6MLT2"/>
<evidence type="ECO:0000256" key="1">
    <source>
        <dbReference type="ARBA" id="ARBA00004123"/>
    </source>
</evidence>
<evidence type="ECO:0000256" key="3">
    <source>
        <dbReference type="ARBA" id="ARBA00006678"/>
    </source>
</evidence>
<dbReference type="OrthoDB" id="2504340at2759"/>
<evidence type="ECO:0000256" key="7">
    <source>
        <dbReference type="ARBA" id="ARBA00022884"/>
    </source>
</evidence>
<proteinExistence type="inferred from homology"/>
<evidence type="ECO:0000313" key="10">
    <source>
        <dbReference type="EMBL" id="CDK27461.1"/>
    </source>
</evidence>
<dbReference type="InterPro" id="IPR050080">
    <property type="entry name" value="RNase_PH"/>
</dbReference>
<dbReference type="EMBL" id="HG793128">
    <property type="protein sequence ID" value="CDK27461.1"/>
    <property type="molecule type" value="Genomic_DNA"/>
</dbReference>
<dbReference type="SUPFAM" id="SSF54211">
    <property type="entry name" value="Ribosomal protein S5 domain 2-like"/>
    <property type="match status" value="1"/>
</dbReference>
<evidence type="ECO:0000256" key="2">
    <source>
        <dbReference type="ARBA" id="ARBA00004496"/>
    </source>
</evidence>
<dbReference type="RefSeq" id="XP_022459455.1">
    <property type="nucleotide sequence ID" value="XM_022601854.1"/>
</dbReference>
<comment type="subcellular location">
    <subcellularLocation>
        <location evidence="2">Cytoplasm</location>
    </subcellularLocation>
    <subcellularLocation>
        <location evidence="1">Nucleus</location>
    </subcellularLocation>
</comment>
<dbReference type="PANTHER" id="PTHR11953:SF2">
    <property type="entry name" value="EXOSOME COMPLEX COMPONENT MTR3"/>
    <property type="match status" value="1"/>
</dbReference>
<dbReference type="GO" id="GO:0034475">
    <property type="term" value="P:U4 snRNA 3'-end processing"/>
    <property type="evidence" value="ECO:0007669"/>
    <property type="project" value="TreeGrafter"/>
</dbReference>
<reference evidence="10" key="2">
    <citation type="submission" date="2014-02" db="EMBL/GenBank/DDBJ databases">
        <title>Complete DNA sequence of /Kuraishia capsulata/ illustrates novel genomic features among budding yeasts (/Saccharomycotina/).</title>
        <authorList>
            <person name="Morales L."/>
            <person name="Noel B."/>
            <person name="Porcel B."/>
            <person name="Marcet-Houben M."/>
            <person name="Hullo M-F."/>
            <person name="Sacerdot C."/>
            <person name="Tekaia F."/>
            <person name="Leh-Louis V."/>
            <person name="Despons L."/>
            <person name="Khanna V."/>
            <person name="Aury J-M."/>
            <person name="Barbe V."/>
            <person name="Couloux A."/>
            <person name="Labadie K."/>
            <person name="Pelletier E."/>
            <person name="Souciet J-L."/>
            <person name="Boekhout T."/>
            <person name="Gabaldon T."/>
            <person name="Wincker P."/>
            <person name="Dujon B."/>
        </authorList>
    </citation>
    <scope>NUCLEOTIDE SEQUENCE</scope>
    <source>
        <strain evidence="10">CBS 1993</strain>
    </source>
</reference>
<dbReference type="GO" id="GO:0000176">
    <property type="term" value="C:nuclear exosome (RNase complex)"/>
    <property type="evidence" value="ECO:0007669"/>
    <property type="project" value="UniProtKB-ARBA"/>
</dbReference>
<organism evidence="10 11">
    <name type="scientific">Kuraishia capsulata CBS 1993</name>
    <dbReference type="NCBI Taxonomy" id="1382522"/>
    <lineage>
        <taxon>Eukaryota</taxon>
        <taxon>Fungi</taxon>
        <taxon>Dikarya</taxon>
        <taxon>Ascomycota</taxon>
        <taxon>Saccharomycotina</taxon>
        <taxon>Pichiomycetes</taxon>
        <taxon>Pichiales</taxon>
        <taxon>Pichiaceae</taxon>
        <taxon>Kuraishia</taxon>
    </lineage>
</organism>
<keyword evidence="4" id="KW-0963">Cytoplasm</keyword>
<evidence type="ECO:0000256" key="4">
    <source>
        <dbReference type="ARBA" id="ARBA00022490"/>
    </source>
</evidence>
<dbReference type="GO" id="GO:0000177">
    <property type="term" value="C:cytoplasmic exosome (RNase complex)"/>
    <property type="evidence" value="ECO:0007669"/>
    <property type="project" value="TreeGrafter"/>
</dbReference>
<comment type="similarity">
    <text evidence="3">Belongs to the RNase PH family.</text>
</comment>
<accession>W6MLT2</accession>
<dbReference type="Proteomes" id="UP000019384">
    <property type="component" value="Unassembled WGS sequence"/>
</dbReference>
<dbReference type="GO" id="GO:0016075">
    <property type="term" value="P:rRNA catabolic process"/>
    <property type="evidence" value="ECO:0007669"/>
    <property type="project" value="TreeGrafter"/>
</dbReference>
<gene>
    <name evidence="10" type="ORF">KUCA_T00003439001</name>
</gene>
<keyword evidence="11" id="KW-1185">Reference proteome</keyword>
<dbReference type="GO" id="GO:0000467">
    <property type="term" value="P:exonucleolytic trimming to generate mature 3'-end of 5.8S rRNA from tricistronic rRNA transcript (SSU-rRNA, 5.8S rRNA, LSU-rRNA)"/>
    <property type="evidence" value="ECO:0007669"/>
    <property type="project" value="UniProtKB-ARBA"/>
</dbReference>